<dbReference type="EMBL" id="LWAJ01000216">
    <property type="protein sequence ID" value="KZL48914.1"/>
    <property type="molecule type" value="Genomic_DNA"/>
</dbReference>
<dbReference type="InterPro" id="IPR013818">
    <property type="entry name" value="Lipase"/>
</dbReference>
<comment type="caution">
    <text evidence="5">The sequence shown here is derived from an EMBL/GenBank/DDBJ whole genome shotgun (WGS) entry which is preliminary data.</text>
</comment>
<dbReference type="Gene3D" id="2.80.10.50">
    <property type="match status" value="1"/>
</dbReference>
<evidence type="ECO:0000256" key="3">
    <source>
        <dbReference type="ARBA" id="ARBA00022525"/>
    </source>
</evidence>
<dbReference type="Proteomes" id="UP000076555">
    <property type="component" value="Unassembled WGS sequence"/>
</dbReference>
<dbReference type="SUPFAM" id="SSF53474">
    <property type="entry name" value="alpha/beta-Hydrolases"/>
    <property type="match status" value="1"/>
</dbReference>
<accession>A0A161XK10</accession>
<dbReference type="PROSITE" id="PS00330">
    <property type="entry name" value="HEMOLYSIN_CALCIUM"/>
    <property type="match status" value="1"/>
</dbReference>
<dbReference type="OrthoDB" id="505784at2"/>
<dbReference type="SUPFAM" id="SSF51120">
    <property type="entry name" value="beta-Roll"/>
    <property type="match status" value="2"/>
</dbReference>
<dbReference type="InterPro" id="IPR011049">
    <property type="entry name" value="Serralysin-like_metalloprot_C"/>
</dbReference>
<evidence type="ECO:0000256" key="2">
    <source>
        <dbReference type="ARBA" id="ARBA00010701"/>
    </source>
</evidence>
<evidence type="ECO:0000313" key="5">
    <source>
        <dbReference type="EMBL" id="KZL48914.1"/>
    </source>
</evidence>
<organism evidence="5 6">
    <name type="scientific">Nodularia spumigena CENA596</name>
    <dbReference type="NCBI Taxonomy" id="1819295"/>
    <lineage>
        <taxon>Bacteria</taxon>
        <taxon>Bacillati</taxon>
        <taxon>Cyanobacteriota</taxon>
        <taxon>Cyanophyceae</taxon>
        <taxon>Nostocales</taxon>
        <taxon>Nodulariaceae</taxon>
        <taxon>Nodularia</taxon>
    </lineage>
</organism>
<protein>
    <recommendedName>
        <fullName evidence="4">Lipase domain-containing protein</fullName>
    </recommendedName>
</protein>
<dbReference type="CDD" id="cd00257">
    <property type="entry name" value="beta-trefoil_FSCN-like"/>
    <property type="match status" value="1"/>
</dbReference>
<dbReference type="Pfam" id="PF00353">
    <property type="entry name" value="HemolysinCabind"/>
    <property type="match status" value="2"/>
</dbReference>
<dbReference type="GO" id="GO:0005615">
    <property type="term" value="C:extracellular space"/>
    <property type="evidence" value="ECO:0007669"/>
    <property type="project" value="TreeGrafter"/>
</dbReference>
<evidence type="ECO:0000313" key="6">
    <source>
        <dbReference type="Proteomes" id="UP000076555"/>
    </source>
</evidence>
<dbReference type="SUPFAM" id="SSF50405">
    <property type="entry name" value="Actin-crosslinking proteins"/>
    <property type="match status" value="1"/>
</dbReference>
<comment type="similarity">
    <text evidence="2">Belongs to the AB hydrolase superfamily. Lipase family.</text>
</comment>
<dbReference type="Pfam" id="PF00151">
    <property type="entry name" value="Lipase"/>
    <property type="match status" value="1"/>
</dbReference>
<keyword evidence="3" id="KW-0964">Secreted</keyword>
<dbReference type="Gene3D" id="2.150.10.10">
    <property type="entry name" value="Serralysin-like metalloprotease, C-terminal"/>
    <property type="match status" value="2"/>
</dbReference>
<proteinExistence type="inferred from homology"/>
<dbReference type="InterPro" id="IPR000734">
    <property type="entry name" value="TAG_lipase"/>
</dbReference>
<evidence type="ECO:0000256" key="1">
    <source>
        <dbReference type="ARBA" id="ARBA00004613"/>
    </source>
</evidence>
<dbReference type="GO" id="GO:0016042">
    <property type="term" value="P:lipid catabolic process"/>
    <property type="evidence" value="ECO:0007669"/>
    <property type="project" value="TreeGrafter"/>
</dbReference>
<reference evidence="5 6" key="1">
    <citation type="submission" date="2016-04" db="EMBL/GenBank/DDBJ databases">
        <title>Draft Genome Assembly of the Bloom-forming Cyanobacterium Nodularia spumigena Strain CENA596 in Shrimp Production Ponds.</title>
        <authorList>
            <person name="Popin R.V."/>
            <person name="Rigonato J."/>
            <person name="Abreu V.A."/>
            <person name="Andreote A.P."/>
            <person name="Silveira S.B."/>
            <person name="Odebrecht C."/>
            <person name="Fiore M.F."/>
        </authorList>
    </citation>
    <scope>NUCLEOTIDE SEQUENCE [LARGE SCALE GENOMIC DNA]</scope>
    <source>
        <strain evidence="5 6">CENA596</strain>
    </source>
</reference>
<dbReference type="GO" id="GO:0005509">
    <property type="term" value="F:calcium ion binding"/>
    <property type="evidence" value="ECO:0007669"/>
    <property type="project" value="InterPro"/>
</dbReference>
<dbReference type="RefSeq" id="WP_063873560.1">
    <property type="nucleotide sequence ID" value="NZ_CAWMRI010000216.1"/>
</dbReference>
<dbReference type="InterPro" id="IPR029058">
    <property type="entry name" value="AB_hydrolase_fold"/>
</dbReference>
<dbReference type="InterPro" id="IPR001343">
    <property type="entry name" value="Hemolysn_Ca-bd"/>
</dbReference>
<dbReference type="InterPro" id="IPR008999">
    <property type="entry name" value="Actin-crosslinking"/>
</dbReference>
<dbReference type="InterPro" id="IPR018511">
    <property type="entry name" value="Hemolysin-typ_Ca-bd_CS"/>
</dbReference>
<name>A0A161XK10_NODSP</name>
<sequence length="1025" mass="112483">MSRNTIPSQSSLKLLVDQSLDTVFDLLHQFANTPRFRESIAVTFGNSVDASGFQTAWMNRDFATLPPIEIRSAAEINGASGAFSITTGKIYLAAEFISQNANNLKAITNVLLEEYGHFVDAQINVVDAAGDEGDIFARLVQGQSISQEELAVLRKEDDTATVTLDGQEIEIEMKWNDTTEDLYYKSSHHPIKHQKIGILELKDEFTFNKHFYNISKEGVREAFEIDKNQKTILLIHGFNSDPHGLAMASNSGSIDGKSVKEGDKQDQEETLYKDLRRTHPQANIIIVDWSSISGHEPVSYAWVKERDDSIGEGLANALIDLGVDPNKTEIIGYSLGAHIAGFTGQKYKEKTSKSISQIIGLDPAGPFYEDHLPHYRLSPDDAQRVVVIHTSNSLAGGMAAGGLGLYRDLGDLDIYVKKDGHLYGSNIASPHDHDLAVEVYKLLLLGHVYGGSNQYGYNLNFNDSFDLSKLNNSNLTGNYTINLNTRFISDGTNQNFLNDGINNNDVYIFDTDSQLGSDRINETTIALKTYHNTYVKADVASIMNQSNWLDAWEEFQIINQSDGKIALKTFHNQYVRANSAWVVDQSNWLDAWEKFEVINQRDGKIGLRTHWGDSYIRAQNYGVIDQANWLGAWETFTPINRNRDTDTLDFSATTTKSINVDLSVAGEQTINDNLKLTLGTTLAGVSYVDIENAVGGSLNDTLKGNSLNNILSGGDGNDRLLGLGGQDTLTGGGGIDRFRFDSPYQGMDTITDFSRAEGDKIELFTPGFGHMVWTDGTPSEALAPEVFSLGTNSNSSTNSIIYNQSNGIVYFDSDALGSAQPVELAQVSPGLDLTNQDFVVVDWSIDRLRGSNGINIIGTAGNDTLIGTANNDTLNGGDGDDRLLGLGRQDTLIGGRGIDRFRFDYPFEGDSPFENMHIITDFSRAEGDKIELYAPNFGNMLWSDDGIHLASNVFSSGTSSNSWTNAIIYNKSNGIVYFDPDALGSAQPIALAKVSLGLDLTNQDFVLVDWSITPPIVIDVGSFGF</sequence>
<dbReference type="GO" id="GO:0016298">
    <property type="term" value="F:lipase activity"/>
    <property type="evidence" value="ECO:0007669"/>
    <property type="project" value="InterPro"/>
</dbReference>
<comment type="subcellular location">
    <subcellularLocation>
        <location evidence="1">Secreted</location>
    </subcellularLocation>
</comment>
<evidence type="ECO:0000259" key="4">
    <source>
        <dbReference type="Pfam" id="PF00151"/>
    </source>
</evidence>
<dbReference type="AlphaFoldDB" id="A0A161XK10"/>
<dbReference type="Gene3D" id="3.40.50.1820">
    <property type="entry name" value="alpha/beta hydrolase"/>
    <property type="match status" value="1"/>
</dbReference>
<gene>
    <name evidence="5" type="ORF">A2T98_15585</name>
</gene>
<feature type="domain" description="Lipase" evidence="4">
    <location>
        <begin position="173"/>
        <end position="416"/>
    </location>
</feature>
<dbReference type="PANTHER" id="PTHR11610:SF173">
    <property type="entry name" value="LIPASE DOMAIN-CONTAINING PROTEIN-RELATED"/>
    <property type="match status" value="1"/>
</dbReference>
<dbReference type="PRINTS" id="PR00313">
    <property type="entry name" value="CABNDNGRPT"/>
</dbReference>
<dbReference type="PANTHER" id="PTHR11610">
    <property type="entry name" value="LIPASE"/>
    <property type="match status" value="1"/>
</dbReference>